<sequence>MRSEHIIVQRIVVRRDLSHDMADKLLADIRTEVAYLDALQAPMPSLHNEVFHH</sequence>
<dbReference type="EMBL" id="JAHWXI010000001">
    <property type="protein sequence ID" value="MDN4462882.1"/>
    <property type="molecule type" value="Genomic_DNA"/>
</dbReference>
<dbReference type="EMBL" id="JAHWXH010000001">
    <property type="protein sequence ID" value="MDS0244645.1"/>
    <property type="molecule type" value="Genomic_DNA"/>
</dbReference>
<comment type="caution">
    <text evidence="2">The sequence shown here is derived from an EMBL/GenBank/DDBJ whole genome shotgun (WGS) entry which is preliminary data.</text>
</comment>
<name>A0AAJ2LUY8_9MICO</name>
<evidence type="ECO:0000313" key="1">
    <source>
        <dbReference type="EMBL" id="MDN4462882.1"/>
    </source>
</evidence>
<evidence type="ECO:0000313" key="4">
    <source>
        <dbReference type="Proteomes" id="UP001183582"/>
    </source>
</evidence>
<evidence type="ECO:0000313" key="2">
    <source>
        <dbReference type="EMBL" id="MDS0244645.1"/>
    </source>
</evidence>
<accession>A0AAJ2LUY8</accession>
<dbReference type="AlphaFoldDB" id="A0AAJ2LUY8"/>
<dbReference type="GeneID" id="301457233"/>
<dbReference type="RefSeq" id="WP_156305094.1">
    <property type="nucleotide sequence ID" value="NZ_BAAAGR010000001.1"/>
</dbReference>
<keyword evidence="3" id="KW-1185">Reference proteome</keyword>
<dbReference type="Proteomes" id="UP001172731">
    <property type="component" value="Unassembled WGS sequence"/>
</dbReference>
<gene>
    <name evidence="1" type="ORF">KZC48_00485</name>
    <name evidence="2" type="ORF">KZC50_03355</name>
</gene>
<proteinExistence type="predicted"/>
<dbReference type="Proteomes" id="UP001183582">
    <property type="component" value="Unassembled WGS sequence"/>
</dbReference>
<organism evidence="2 4">
    <name type="scientific">Microbacterium aurantiacum</name>
    <dbReference type="NCBI Taxonomy" id="162393"/>
    <lineage>
        <taxon>Bacteria</taxon>
        <taxon>Bacillati</taxon>
        <taxon>Actinomycetota</taxon>
        <taxon>Actinomycetes</taxon>
        <taxon>Micrococcales</taxon>
        <taxon>Microbacteriaceae</taxon>
        <taxon>Microbacterium</taxon>
    </lineage>
</organism>
<reference evidence="2 4" key="1">
    <citation type="submission" date="2021-06" db="EMBL/GenBank/DDBJ databases">
        <title>Genome-based taxonomic framework of Microbacterium strains isolated from marine environment, the description of four new species and reclassification of four preexisting species.</title>
        <authorList>
            <person name="Lee S.D."/>
            <person name="Kim S.-M."/>
            <person name="Byeon Y.-S."/>
            <person name="Yang H.L."/>
            <person name="Kim I.S."/>
        </authorList>
    </citation>
    <scope>NUCLEOTIDE SEQUENCE [LARGE SCALE GENOMIC DNA]</scope>
    <source>
        <strain evidence="1">KACC 20510</strain>
        <strain evidence="2 4">KACC 20514</strain>
    </source>
</reference>
<dbReference type="Gene3D" id="3.90.1150.160">
    <property type="match status" value="1"/>
</dbReference>
<protein>
    <submittedName>
        <fullName evidence="2">Uncharacterized protein</fullName>
    </submittedName>
</protein>
<evidence type="ECO:0000313" key="3">
    <source>
        <dbReference type="Proteomes" id="UP001172731"/>
    </source>
</evidence>